<protein>
    <recommendedName>
        <fullName evidence="3">PIH1D1/2/3 CS-like domain-containing protein</fullName>
    </recommendedName>
</protein>
<dbReference type="OMA" id="EFMESEN"/>
<dbReference type="OrthoDB" id="25887at2759"/>
<comment type="similarity">
    <text evidence="1">Belongs to the PIH1 family.</text>
</comment>
<feature type="region of interest" description="Disordered" evidence="2">
    <location>
        <begin position="1"/>
        <end position="25"/>
    </location>
</feature>
<evidence type="ECO:0000256" key="2">
    <source>
        <dbReference type="SAM" id="MobiDB-lite"/>
    </source>
</evidence>
<keyword evidence="5" id="KW-1185">Reference proteome</keyword>
<evidence type="ECO:0000313" key="4">
    <source>
        <dbReference type="Ensembl" id="ENSJJAP00000024711.1"/>
    </source>
</evidence>
<reference evidence="4" key="2">
    <citation type="submission" date="2025-09" db="UniProtKB">
        <authorList>
            <consortium name="Ensembl"/>
        </authorList>
    </citation>
    <scope>IDENTIFICATION</scope>
</reference>
<dbReference type="RefSeq" id="XP_044995755.1">
    <property type="nucleotide sequence ID" value="XM_045139820.1"/>
</dbReference>
<sequence length="214" mass="24319">MEFGNAKTENMEAENMKAEKKKPKDMEFETFSTVSAMEALSSLLYPEEEDDFDFKQAQYLSSASPENIGPPTAKEQFKVIPISSGEANDNIWDPDEVLEGAEHEDVWDLRDIPEYEIIFQQKVGTEDIYLGLTSKDPSTACCQEILVKIKLPETNPSELHLDVQERILDLRTPNKRLFVNLPHPVECSSAKACYIPECETLEVTMTLQRGFNFC</sequence>
<gene>
    <name evidence="4" type="primary">Dnaaf6</name>
</gene>
<dbReference type="PANTHER" id="PTHR21083:SF0">
    <property type="entry name" value="DYNEIN AXONEMAL ASSEMBLY FACTOR 6"/>
    <property type="match status" value="1"/>
</dbReference>
<dbReference type="CTD" id="139212"/>
<dbReference type="Ensembl" id="ENSJJAT00000031295.1">
    <property type="protein sequence ID" value="ENSJJAP00000024711.1"/>
    <property type="gene ID" value="ENSJJAG00000024096.1"/>
</dbReference>
<dbReference type="PANTHER" id="PTHR21083">
    <property type="entry name" value="TWISTER"/>
    <property type="match status" value="1"/>
</dbReference>
<dbReference type="GeneID" id="101607060"/>
<dbReference type="GO" id="GO:0051087">
    <property type="term" value="F:protein-folding chaperone binding"/>
    <property type="evidence" value="ECO:0007669"/>
    <property type="project" value="InterPro"/>
</dbReference>
<feature type="domain" description="PIH1D1/2/3 CS-like" evidence="3">
    <location>
        <begin position="113"/>
        <end position="206"/>
    </location>
</feature>
<dbReference type="RefSeq" id="XP_044995754.1">
    <property type="nucleotide sequence ID" value="XM_045139819.1"/>
</dbReference>
<dbReference type="GO" id="GO:0045505">
    <property type="term" value="F:dynein intermediate chain binding"/>
    <property type="evidence" value="ECO:0007669"/>
    <property type="project" value="Ensembl"/>
</dbReference>
<dbReference type="GeneTree" id="ENSGT00390000015219"/>
<organism evidence="4 5">
    <name type="scientific">Jaculus jaculus</name>
    <name type="common">Lesser Egyptian jerboa</name>
    <dbReference type="NCBI Taxonomy" id="51337"/>
    <lineage>
        <taxon>Eukaryota</taxon>
        <taxon>Metazoa</taxon>
        <taxon>Chordata</taxon>
        <taxon>Craniata</taxon>
        <taxon>Vertebrata</taxon>
        <taxon>Euteleostomi</taxon>
        <taxon>Mammalia</taxon>
        <taxon>Eutheria</taxon>
        <taxon>Euarchontoglires</taxon>
        <taxon>Glires</taxon>
        <taxon>Rodentia</taxon>
        <taxon>Myomorpha</taxon>
        <taxon>Dipodoidea</taxon>
        <taxon>Dipodidae</taxon>
        <taxon>Dipodinae</taxon>
        <taxon>Jaculus</taxon>
    </lineage>
</organism>
<dbReference type="GO" id="GO:0005802">
    <property type="term" value="C:trans-Golgi network"/>
    <property type="evidence" value="ECO:0007669"/>
    <property type="project" value="Ensembl"/>
</dbReference>
<dbReference type="Proteomes" id="UP000694385">
    <property type="component" value="Unassembled WGS sequence"/>
</dbReference>
<evidence type="ECO:0000259" key="3">
    <source>
        <dbReference type="Pfam" id="PF18201"/>
    </source>
</evidence>
<dbReference type="GO" id="GO:0036158">
    <property type="term" value="P:outer dynein arm assembly"/>
    <property type="evidence" value="ECO:0007669"/>
    <property type="project" value="Ensembl"/>
</dbReference>
<evidence type="ECO:0000313" key="5">
    <source>
        <dbReference type="Proteomes" id="UP000694385"/>
    </source>
</evidence>
<dbReference type="AlphaFoldDB" id="A0A8C5LLL8"/>
<dbReference type="InterPro" id="IPR041442">
    <property type="entry name" value="PIH1D1/2/3_CS-like"/>
</dbReference>
<dbReference type="GO" id="GO:0036159">
    <property type="term" value="P:inner dynein arm assembly"/>
    <property type="evidence" value="ECO:0007669"/>
    <property type="project" value="Ensembl"/>
</dbReference>
<dbReference type="InterPro" id="IPR026697">
    <property type="entry name" value="DNAAF6"/>
</dbReference>
<feature type="compositionally biased region" description="Basic and acidic residues" evidence="2">
    <location>
        <begin position="14"/>
        <end position="25"/>
    </location>
</feature>
<name>A0A8C5LLL8_JACJA</name>
<reference evidence="4" key="1">
    <citation type="submission" date="2025-08" db="UniProtKB">
        <authorList>
            <consortium name="Ensembl"/>
        </authorList>
    </citation>
    <scope>IDENTIFICATION</scope>
</reference>
<accession>A0A8C5LLL8</accession>
<evidence type="ECO:0000256" key="1">
    <source>
        <dbReference type="ARBA" id="ARBA00008511"/>
    </source>
</evidence>
<dbReference type="Pfam" id="PF18201">
    <property type="entry name" value="PIH1_CS"/>
    <property type="match status" value="1"/>
</dbReference>
<dbReference type="GO" id="GO:0030317">
    <property type="term" value="P:flagellated sperm motility"/>
    <property type="evidence" value="ECO:0007669"/>
    <property type="project" value="Ensembl"/>
</dbReference>
<proteinExistence type="inferred from homology"/>